<feature type="region of interest" description="Disordered" evidence="1">
    <location>
        <begin position="1"/>
        <end position="22"/>
    </location>
</feature>
<feature type="non-terminal residue" evidence="2">
    <location>
        <position position="72"/>
    </location>
</feature>
<accession>A0ABW3E9M2</accession>
<gene>
    <name evidence="2" type="ORF">ACFQ08_43865</name>
</gene>
<name>A0ABW3E9M2_9ACTN</name>
<sequence>MSRVHAGVTIRDPRAAEMSLRPHTEPGPDVLFLTLSHHHVWFSLGAEGDLEAEAAAMDRLAELASDAAARLR</sequence>
<dbReference type="Proteomes" id="UP001597024">
    <property type="component" value="Unassembled WGS sequence"/>
</dbReference>
<protein>
    <submittedName>
        <fullName evidence="2">Uncharacterized protein</fullName>
    </submittedName>
</protein>
<evidence type="ECO:0000313" key="2">
    <source>
        <dbReference type="EMBL" id="MFD0891530.1"/>
    </source>
</evidence>
<reference evidence="3" key="1">
    <citation type="journal article" date="2019" name="Int. J. Syst. Evol. Microbiol.">
        <title>The Global Catalogue of Microorganisms (GCM) 10K type strain sequencing project: providing services to taxonomists for standard genome sequencing and annotation.</title>
        <authorList>
            <consortium name="The Broad Institute Genomics Platform"/>
            <consortium name="The Broad Institute Genome Sequencing Center for Infectious Disease"/>
            <person name="Wu L."/>
            <person name="Ma J."/>
        </authorList>
    </citation>
    <scope>NUCLEOTIDE SEQUENCE [LARGE SCALE GENOMIC DNA]</scope>
    <source>
        <strain evidence="3">CCUG 62974</strain>
    </source>
</reference>
<keyword evidence="3" id="KW-1185">Reference proteome</keyword>
<dbReference type="EMBL" id="JBHTHX010003262">
    <property type="protein sequence ID" value="MFD0891530.1"/>
    <property type="molecule type" value="Genomic_DNA"/>
</dbReference>
<evidence type="ECO:0000256" key="1">
    <source>
        <dbReference type="SAM" id="MobiDB-lite"/>
    </source>
</evidence>
<proteinExistence type="predicted"/>
<feature type="compositionally biased region" description="Basic and acidic residues" evidence="1">
    <location>
        <begin position="11"/>
        <end position="22"/>
    </location>
</feature>
<comment type="caution">
    <text evidence="2">The sequence shown here is derived from an EMBL/GenBank/DDBJ whole genome shotgun (WGS) entry which is preliminary data.</text>
</comment>
<organism evidence="2 3">
    <name type="scientific">Streptosporangium algeriense</name>
    <dbReference type="NCBI Taxonomy" id="1682748"/>
    <lineage>
        <taxon>Bacteria</taxon>
        <taxon>Bacillati</taxon>
        <taxon>Actinomycetota</taxon>
        <taxon>Actinomycetes</taxon>
        <taxon>Streptosporangiales</taxon>
        <taxon>Streptosporangiaceae</taxon>
        <taxon>Streptosporangium</taxon>
    </lineage>
</organism>
<evidence type="ECO:0000313" key="3">
    <source>
        <dbReference type="Proteomes" id="UP001597024"/>
    </source>
</evidence>